<dbReference type="AlphaFoldDB" id="A0A6N8I2U0"/>
<comment type="similarity">
    <text evidence="12">Belongs to the dus family.</text>
</comment>
<dbReference type="OrthoDB" id="9764501at2"/>
<evidence type="ECO:0000256" key="1">
    <source>
        <dbReference type="ARBA" id="ARBA00001917"/>
    </source>
</evidence>
<dbReference type="SUPFAM" id="SSF51395">
    <property type="entry name" value="FMN-linked oxidoreductases"/>
    <property type="match status" value="1"/>
</dbReference>
<reference evidence="16 17" key="1">
    <citation type="submission" date="2019-09" db="EMBL/GenBank/DDBJ databases">
        <title>Genome sequence of Clostridium sp. EA1.</title>
        <authorList>
            <person name="Poehlein A."/>
            <person name="Bengelsdorf F.R."/>
            <person name="Daniel R."/>
        </authorList>
    </citation>
    <scope>NUCLEOTIDE SEQUENCE [LARGE SCALE GENOMIC DNA]</scope>
    <source>
        <strain evidence="16 17">EA1</strain>
    </source>
</reference>
<dbReference type="Pfam" id="PF01207">
    <property type="entry name" value="Dus"/>
    <property type="match status" value="1"/>
</dbReference>
<dbReference type="Gene3D" id="3.20.20.70">
    <property type="entry name" value="Aldolase class I"/>
    <property type="match status" value="1"/>
</dbReference>
<feature type="domain" description="DUS-like FMN-binding" evidence="15">
    <location>
        <begin position="17"/>
        <end position="318"/>
    </location>
</feature>
<keyword evidence="14" id="KW-0547">Nucleotide-binding</keyword>
<dbReference type="PIRSF" id="PIRSF006621">
    <property type="entry name" value="Dus"/>
    <property type="match status" value="1"/>
</dbReference>
<evidence type="ECO:0000256" key="13">
    <source>
        <dbReference type="PIRSR" id="PIRSR006621-1"/>
    </source>
</evidence>
<proteinExistence type="inferred from homology"/>
<dbReference type="PROSITE" id="PS01136">
    <property type="entry name" value="UPF0034"/>
    <property type="match status" value="1"/>
</dbReference>
<dbReference type="InterPro" id="IPR024036">
    <property type="entry name" value="tRNA-dHydroUridine_Synthase_C"/>
</dbReference>
<comment type="function">
    <text evidence="2 12">Catalyzes the synthesis of 5,6-dihydrouridine (D), a modified base found in the D-loop of most tRNAs, via the reduction of the C5-C6 double bond in target uridines.</text>
</comment>
<evidence type="ECO:0000259" key="15">
    <source>
        <dbReference type="Pfam" id="PF01207"/>
    </source>
</evidence>
<dbReference type="InterPro" id="IPR035587">
    <property type="entry name" value="DUS-like_FMN-bd"/>
</dbReference>
<feature type="active site" description="Proton donor" evidence="13">
    <location>
        <position position="103"/>
    </location>
</feature>
<evidence type="ECO:0000256" key="9">
    <source>
        <dbReference type="ARBA" id="ARBA00023002"/>
    </source>
</evidence>
<keyword evidence="8" id="KW-0694">RNA-binding</keyword>
<feature type="binding site" evidence="14">
    <location>
        <begin position="19"/>
        <end position="21"/>
    </location>
    <ligand>
        <name>FMN</name>
        <dbReference type="ChEBI" id="CHEBI:58210"/>
    </ligand>
</feature>
<keyword evidence="5 12" id="KW-0288">FMN</keyword>
<keyword evidence="6 12" id="KW-0819">tRNA processing</keyword>
<feature type="binding site" evidence="14">
    <location>
        <position position="142"/>
    </location>
    <ligand>
        <name>FMN</name>
        <dbReference type="ChEBI" id="CHEBI:58210"/>
    </ligand>
</feature>
<dbReference type="Gene3D" id="1.10.1200.80">
    <property type="entry name" value="Putative flavin oxidoreducatase, domain 2"/>
    <property type="match status" value="1"/>
</dbReference>
<evidence type="ECO:0000256" key="14">
    <source>
        <dbReference type="PIRSR" id="PIRSR006621-2"/>
    </source>
</evidence>
<dbReference type="NCBIfam" id="TIGR00737">
    <property type="entry name" value="nifR3_yhdG"/>
    <property type="match status" value="1"/>
</dbReference>
<dbReference type="GO" id="GO:0050660">
    <property type="term" value="F:flavin adenine dinucleotide binding"/>
    <property type="evidence" value="ECO:0007669"/>
    <property type="project" value="InterPro"/>
</dbReference>
<evidence type="ECO:0000313" key="17">
    <source>
        <dbReference type="Proteomes" id="UP000469440"/>
    </source>
</evidence>
<dbReference type="InterPro" id="IPR001269">
    <property type="entry name" value="DUS_fam"/>
</dbReference>
<evidence type="ECO:0000256" key="8">
    <source>
        <dbReference type="ARBA" id="ARBA00022884"/>
    </source>
</evidence>
<dbReference type="PANTHER" id="PTHR45846:SF1">
    <property type="entry name" value="TRNA-DIHYDROURIDINE(47) SYNTHASE [NAD(P)(+)]-LIKE"/>
    <property type="match status" value="1"/>
</dbReference>
<gene>
    <name evidence="16" type="primary">dus</name>
    <name evidence="16" type="ORF">CAFE_29470</name>
</gene>
<dbReference type="CDD" id="cd02801">
    <property type="entry name" value="DUS_like_FMN"/>
    <property type="match status" value="1"/>
</dbReference>
<dbReference type="RefSeq" id="WP_156991055.1">
    <property type="nucleotide sequence ID" value="NZ_VWXL01000084.1"/>
</dbReference>
<dbReference type="InterPro" id="IPR004652">
    <property type="entry name" value="DusB-like"/>
</dbReference>
<protein>
    <recommendedName>
        <fullName evidence="12">tRNA-dihydrouridine synthase</fullName>
        <ecNumber evidence="12">1.3.1.-</ecNumber>
    </recommendedName>
</protein>
<dbReference type="PANTHER" id="PTHR45846">
    <property type="entry name" value="TRNA-DIHYDROURIDINE(47) SYNTHASE [NAD(P)(+)]-LIKE"/>
    <property type="match status" value="1"/>
</dbReference>
<evidence type="ECO:0000256" key="3">
    <source>
        <dbReference type="ARBA" id="ARBA00022555"/>
    </source>
</evidence>
<evidence type="ECO:0000256" key="6">
    <source>
        <dbReference type="ARBA" id="ARBA00022694"/>
    </source>
</evidence>
<feature type="binding site" evidence="14">
    <location>
        <position position="73"/>
    </location>
    <ligand>
        <name>FMN</name>
        <dbReference type="ChEBI" id="CHEBI:58210"/>
    </ligand>
</feature>
<keyword evidence="3" id="KW-0820">tRNA-binding</keyword>
<feature type="binding site" evidence="14">
    <location>
        <position position="172"/>
    </location>
    <ligand>
        <name>FMN</name>
        <dbReference type="ChEBI" id="CHEBI:58210"/>
    </ligand>
</feature>
<evidence type="ECO:0000256" key="12">
    <source>
        <dbReference type="PIRNR" id="PIRNR006621"/>
    </source>
</evidence>
<name>A0A6N8I2U0_9FIRM</name>
<accession>A0A6N8I2U0</accession>
<keyword evidence="4 12" id="KW-0285">Flavoprotein</keyword>
<dbReference type="GO" id="GO:0017150">
    <property type="term" value="F:tRNA dihydrouridine synthase activity"/>
    <property type="evidence" value="ECO:0007669"/>
    <property type="project" value="InterPro"/>
</dbReference>
<keyword evidence="9 12" id="KW-0560">Oxidoreductase</keyword>
<sequence length="327" mass="34804">MDTIKIGTVELSGRAVLAPMAGAGDRAFREICASFGAAMTTSEMVSAKALQFNDKKTPELMELGADARPGAIQLFGSEPDVMAEGAKRAMDFAPDAIDLNMGCPAPKITGPGAGSALMKDPALCGEIVAAVKAAVPVPVTVKMRAGWDEKSRNAVEVAKICQQAGAAAVTVHARTRSQMYAPNPDWGVIKAVKEAVSVPVLGNGDVTGAQSAALMLERTGCDGVMVGRGALGNPWVFREINAYLTESCRILPPPGVSEKMLVLLRQAELMCRYKDERRAMNEARKHVGWYLKGLRGAAEFRRRGSLLSTMAELEALTKDVIAENEKE</sequence>
<comment type="catalytic activity">
    <reaction evidence="11">
        <text>a 5,6-dihydrouridine in tRNA + NAD(+) = a uridine in tRNA + NADH + H(+)</text>
        <dbReference type="Rhea" id="RHEA:54452"/>
        <dbReference type="Rhea" id="RHEA-COMP:13339"/>
        <dbReference type="Rhea" id="RHEA-COMP:13887"/>
        <dbReference type="ChEBI" id="CHEBI:15378"/>
        <dbReference type="ChEBI" id="CHEBI:57540"/>
        <dbReference type="ChEBI" id="CHEBI:57945"/>
        <dbReference type="ChEBI" id="CHEBI:65315"/>
        <dbReference type="ChEBI" id="CHEBI:74443"/>
    </reaction>
</comment>
<feature type="binding site" evidence="14">
    <location>
        <begin position="227"/>
        <end position="228"/>
    </location>
    <ligand>
        <name>FMN</name>
        <dbReference type="ChEBI" id="CHEBI:58210"/>
    </ligand>
</feature>
<dbReference type="EMBL" id="VWXL01000084">
    <property type="protein sequence ID" value="MVB12215.1"/>
    <property type="molecule type" value="Genomic_DNA"/>
</dbReference>
<comment type="catalytic activity">
    <reaction evidence="10">
        <text>a 5,6-dihydrouridine in tRNA + NADP(+) = a uridine in tRNA + NADPH + H(+)</text>
        <dbReference type="Rhea" id="RHEA:23624"/>
        <dbReference type="Rhea" id="RHEA-COMP:13339"/>
        <dbReference type="Rhea" id="RHEA-COMP:13887"/>
        <dbReference type="ChEBI" id="CHEBI:15378"/>
        <dbReference type="ChEBI" id="CHEBI:57783"/>
        <dbReference type="ChEBI" id="CHEBI:58349"/>
        <dbReference type="ChEBI" id="CHEBI:65315"/>
        <dbReference type="ChEBI" id="CHEBI:74443"/>
    </reaction>
</comment>
<dbReference type="EC" id="1.3.1.-" evidence="12"/>
<evidence type="ECO:0000256" key="11">
    <source>
        <dbReference type="ARBA" id="ARBA00048802"/>
    </source>
</evidence>
<evidence type="ECO:0000256" key="4">
    <source>
        <dbReference type="ARBA" id="ARBA00022630"/>
    </source>
</evidence>
<evidence type="ECO:0000256" key="7">
    <source>
        <dbReference type="ARBA" id="ARBA00022857"/>
    </source>
</evidence>
<organism evidence="16 17">
    <name type="scientific">Caproicibacter fermentans</name>
    <dbReference type="NCBI Taxonomy" id="2576756"/>
    <lineage>
        <taxon>Bacteria</taxon>
        <taxon>Bacillati</taxon>
        <taxon>Bacillota</taxon>
        <taxon>Clostridia</taxon>
        <taxon>Eubacteriales</taxon>
        <taxon>Acutalibacteraceae</taxon>
        <taxon>Caproicibacter</taxon>
    </lineage>
</organism>
<comment type="cofactor">
    <cofactor evidence="1 12 14">
        <name>FMN</name>
        <dbReference type="ChEBI" id="CHEBI:58210"/>
    </cofactor>
</comment>
<dbReference type="Proteomes" id="UP000469440">
    <property type="component" value="Unassembled WGS sequence"/>
</dbReference>
<comment type="caution">
    <text evidence="16">The sequence shown here is derived from an EMBL/GenBank/DDBJ whole genome shotgun (WGS) entry which is preliminary data.</text>
</comment>
<evidence type="ECO:0000313" key="16">
    <source>
        <dbReference type="EMBL" id="MVB12215.1"/>
    </source>
</evidence>
<keyword evidence="17" id="KW-1185">Reference proteome</keyword>
<evidence type="ECO:0000256" key="10">
    <source>
        <dbReference type="ARBA" id="ARBA00048205"/>
    </source>
</evidence>
<keyword evidence="7" id="KW-0521">NADP</keyword>
<evidence type="ECO:0000256" key="2">
    <source>
        <dbReference type="ARBA" id="ARBA00002790"/>
    </source>
</evidence>
<evidence type="ECO:0000256" key="5">
    <source>
        <dbReference type="ARBA" id="ARBA00022643"/>
    </source>
</evidence>
<dbReference type="GO" id="GO:0000049">
    <property type="term" value="F:tRNA binding"/>
    <property type="evidence" value="ECO:0007669"/>
    <property type="project" value="UniProtKB-KW"/>
</dbReference>
<dbReference type="InterPro" id="IPR018517">
    <property type="entry name" value="tRNA_hU_synthase_CS"/>
</dbReference>
<dbReference type="InterPro" id="IPR013785">
    <property type="entry name" value="Aldolase_TIM"/>
</dbReference>